<dbReference type="AlphaFoldDB" id="A0A0D6P564"/>
<sequence length="76" mass="7910">MAFSLRNLSVLAYANGFTLWHCKTPDRLAEAAADGYFDAAADMLAAGDLVMISAADGARILVAGPASEGRRLVPLA</sequence>
<proteinExistence type="predicted"/>
<evidence type="ECO:0000313" key="1">
    <source>
        <dbReference type="EMBL" id="GAN76333.1"/>
    </source>
</evidence>
<name>A0A0D6P564_9PROT</name>
<gene>
    <name evidence="1" type="ORF">Asru_0086_09</name>
</gene>
<accession>A0A0D6P564</accession>
<organism evidence="1 2">
    <name type="scientific">Acidisphaera rubrifaciens HS-AP3</name>
    <dbReference type="NCBI Taxonomy" id="1231350"/>
    <lineage>
        <taxon>Bacteria</taxon>
        <taxon>Pseudomonadati</taxon>
        <taxon>Pseudomonadota</taxon>
        <taxon>Alphaproteobacteria</taxon>
        <taxon>Acetobacterales</taxon>
        <taxon>Acetobacteraceae</taxon>
        <taxon>Acidisphaera</taxon>
    </lineage>
</organism>
<dbReference type="EMBL" id="BANB01000086">
    <property type="protein sequence ID" value="GAN76333.1"/>
    <property type="molecule type" value="Genomic_DNA"/>
</dbReference>
<dbReference type="RefSeq" id="WP_048860138.1">
    <property type="nucleotide sequence ID" value="NZ_BANB01000086.1"/>
</dbReference>
<keyword evidence="2" id="KW-1185">Reference proteome</keyword>
<evidence type="ECO:0000313" key="2">
    <source>
        <dbReference type="Proteomes" id="UP000032680"/>
    </source>
</evidence>
<comment type="caution">
    <text evidence="1">The sequence shown here is derived from an EMBL/GenBank/DDBJ whole genome shotgun (WGS) entry which is preliminary data.</text>
</comment>
<dbReference type="Proteomes" id="UP000032680">
    <property type="component" value="Unassembled WGS sequence"/>
</dbReference>
<reference evidence="1 2" key="1">
    <citation type="submission" date="2012-11" db="EMBL/GenBank/DDBJ databases">
        <title>Whole genome sequence of Acidisphaera rubrifaciens HS-AP3.</title>
        <authorList>
            <person name="Azuma Y."/>
            <person name="Higashiura N."/>
            <person name="Hirakawa H."/>
            <person name="Matsushita K."/>
        </authorList>
    </citation>
    <scope>NUCLEOTIDE SEQUENCE [LARGE SCALE GENOMIC DNA]</scope>
    <source>
        <strain evidence="1 2">HS-AP3</strain>
    </source>
</reference>
<protein>
    <submittedName>
        <fullName evidence="1">Uncharacterized protein</fullName>
    </submittedName>
</protein>